<dbReference type="PANTHER" id="PTHR36529:SF1">
    <property type="entry name" value="GLYCOSYLTRANSFERASE"/>
    <property type="match status" value="1"/>
</dbReference>
<keyword evidence="1" id="KW-0812">Transmembrane</keyword>
<keyword evidence="1" id="KW-1133">Transmembrane helix</keyword>
<comment type="caution">
    <text evidence="2">The sequence shown here is derived from an EMBL/GenBank/DDBJ whole genome shotgun (WGS) entry which is preliminary data.</text>
</comment>
<sequence>MALVVVAKYPTPYKSKTRLAAALGGSETHLLAKALLFDTVSTFAGLTVAKDGRTNGISKYVLFAPRSAGGDMRSLVNEAGGEDWTLLPMVEADGLMSSQLTVKLQDGLARVRAIVGEGCAVAFVGMDSPTLTAEEVSHSLEVAGGAVGRGYIKPAKDNGYVLITLPGGVDGSVFEGVRWSCDATFFSQMRRLCDFGVRVEVGEVGFDIDEVEDLEELCQILKDDEQGKKFKLSKCREELQKYAKVKRDLRLAKERASWMLGGMAVIGIFLGYIGAK</sequence>
<dbReference type="OrthoDB" id="191769at2759"/>
<evidence type="ECO:0000313" key="2">
    <source>
        <dbReference type="EMBL" id="GMI18567.1"/>
    </source>
</evidence>
<keyword evidence="1" id="KW-0472">Membrane</keyword>
<dbReference type="EMBL" id="BRXW01000338">
    <property type="protein sequence ID" value="GMI18567.1"/>
    <property type="molecule type" value="Genomic_DNA"/>
</dbReference>
<evidence type="ECO:0000256" key="1">
    <source>
        <dbReference type="SAM" id="Phobius"/>
    </source>
</evidence>
<reference evidence="3" key="1">
    <citation type="journal article" date="2023" name="Commun. Biol.">
        <title>Genome analysis of Parmales, the sister group of diatoms, reveals the evolutionary specialization of diatoms from phago-mixotrophs to photoautotrophs.</title>
        <authorList>
            <person name="Ban H."/>
            <person name="Sato S."/>
            <person name="Yoshikawa S."/>
            <person name="Yamada K."/>
            <person name="Nakamura Y."/>
            <person name="Ichinomiya M."/>
            <person name="Sato N."/>
            <person name="Blanc-Mathieu R."/>
            <person name="Endo H."/>
            <person name="Kuwata A."/>
            <person name="Ogata H."/>
        </authorList>
    </citation>
    <scope>NUCLEOTIDE SEQUENCE [LARGE SCALE GENOMIC DNA]</scope>
    <source>
        <strain evidence="3">NIES 3700</strain>
    </source>
</reference>
<organism evidence="2 3">
    <name type="scientific">Triparma laevis f. longispina</name>
    <dbReference type="NCBI Taxonomy" id="1714387"/>
    <lineage>
        <taxon>Eukaryota</taxon>
        <taxon>Sar</taxon>
        <taxon>Stramenopiles</taxon>
        <taxon>Ochrophyta</taxon>
        <taxon>Bolidophyceae</taxon>
        <taxon>Parmales</taxon>
        <taxon>Triparmaceae</taxon>
        <taxon>Triparma</taxon>
    </lineage>
</organism>
<gene>
    <name evidence="2" type="ORF">TrLO_g8948</name>
</gene>
<accession>A0A9W7FUG8</accession>
<dbReference type="Proteomes" id="UP001165122">
    <property type="component" value="Unassembled WGS sequence"/>
</dbReference>
<dbReference type="PANTHER" id="PTHR36529">
    <property type="entry name" value="SLL1095 PROTEIN"/>
    <property type="match status" value="1"/>
</dbReference>
<dbReference type="InterPro" id="IPR018641">
    <property type="entry name" value="Trfase_1_rSAM/seldom-assoc"/>
</dbReference>
<dbReference type="AlphaFoldDB" id="A0A9W7FUG8"/>
<evidence type="ECO:0000313" key="3">
    <source>
        <dbReference type="Proteomes" id="UP001165122"/>
    </source>
</evidence>
<dbReference type="InterPro" id="IPR029044">
    <property type="entry name" value="Nucleotide-diphossugar_trans"/>
</dbReference>
<dbReference type="SUPFAM" id="SSF53448">
    <property type="entry name" value="Nucleotide-diphospho-sugar transferases"/>
    <property type="match status" value="1"/>
</dbReference>
<keyword evidence="3" id="KW-1185">Reference proteome</keyword>
<dbReference type="Pfam" id="PF09837">
    <property type="entry name" value="DUF2064"/>
    <property type="match status" value="1"/>
</dbReference>
<protein>
    <recommendedName>
        <fullName evidence="4">DUF2064 domain-containing protein</fullName>
    </recommendedName>
</protein>
<proteinExistence type="predicted"/>
<feature type="transmembrane region" description="Helical" evidence="1">
    <location>
        <begin position="256"/>
        <end position="275"/>
    </location>
</feature>
<evidence type="ECO:0008006" key="4">
    <source>
        <dbReference type="Google" id="ProtNLM"/>
    </source>
</evidence>
<dbReference type="Gene3D" id="3.90.550.10">
    <property type="entry name" value="Spore Coat Polysaccharide Biosynthesis Protein SpsA, Chain A"/>
    <property type="match status" value="1"/>
</dbReference>
<name>A0A9W7FUG8_9STRA</name>